<name>A0A6P6XTR9_DERPT</name>
<dbReference type="SMART" id="SM00228">
    <property type="entry name" value="PDZ"/>
    <property type="match status" value="1"/>
</dbReference>
<dbReference type="SMART" id="SM00072">
    <property type="entry name" value="GuKc"/>
    <property type="match status" value="1"/>
</dbReference>
<dbReference type="Pfam" id="PF00595">
    <property type="entry name" value="PDZ"/>
    <property type="match status" value="1"/>
</dbReference>
<organism evidence="7 8">
    <name type="scientific">Dermatophagoides pteronyssinus</name>
    <name type="common">European house dust mite</name>
    <dbReference type="NCBI Taxonomy" id="6956"/>
    <lineage>
        <taxon>Eukaryota</taxon>
        <taxon>Metazoa</taxon>
        <taxon>Ecdysozoa</taxon>
        <taxon>Arthropoda</taxon>
        <taxon>Chelicerata</taxon>
        <taxon>Arachnida</taxon>
        <taxon>Acari</taxon>
        <taxon>Acariformes</taxon>
        <taxon>Sarcoptiformes</taxon>
        <taxon>Astigmata</taxon>
        <taxon>Psoroptidia</taxon>
        <taxon>Analgoidea</taxon>
        <taxon>Pyroglyphidae</taxon>
        <taxon>Dermatophagoidinae</taxon>
        <taxon>Dermatophagoides</taxon>
    </lineage>
</organism>
<dbReference type="OMA" id="INIEDQW"/>
<evidence type="ECO:0000256" key="3">
    <source>
        <dbReference type="PROSITE-ProRule" id="PRU00192"/>
    </source>
</evidence>
<dbReference type="InterPro" id="IPR036028">
    <property type="entry name" value="SH3-like_dom_sf"/>
</dbReference>
<dbReference type="InterPro" id="IPR001452">
    <property type="entry name" value="SH3_domain"/>
</dbReference>
<accession>A0A6P6XTR9</accession>
<feature type="domain" description="SH3" evidence="4">
    <location>
        <begin position="250"/>
        <end position="328"/>
    </location>
</feature>
<reference evidence="8" key="1">
    <citation type="submission" date="2025-08" db="UniProtKB">
        <authorList>
            <consortium name="RefSeq"/>
        </authorList>
    </citation>
    <scope>IDENTIFICATION</scope>
    <source>
        <strain evidence="8">Airmid</strain>
    </source>
</reference>
<dbReference type="PANTHER" id="PTHR23122">
    <property type="entry name" value="MEMBRANE-ASSOCIATED GUANYLATE KINASE MAGUK"/>
    <property type="match status" value="1"/>
</dbReference>
<dbReference type="SUPFAM" id="SSF50156">
    <property type="entry name" value="PDZ domain-like"/>
    <property type="match status" value="1"/>
</dbReference>
<evidence type="ECO:0000256" key="2">
    <source>
        <dbReference type="ARBA" id="ARBA00022443"/>
    </source>
</evidence>
<evidence type="ECO:0000313" key="7">
    <source>
        <dbReference type="Proteomes" id="UP000515146"/>
    </source>
</evidence>
<dbReference type="Proteomes" id="UP000515146">
    <property type="component" value="Unplaced"/>
</dbReference>
<dbReference type="InterPro" id="IPR050716">
    <property type="entry name" value="MAGUK"/>
</dbReference>
<dbReference type="KEGG" id="dpte:113790741"/>
<dbReference type="Pfam" id="PF00625">
    <property type="entry name" value="Guanylate_kin"/>
    <property type="match status" value="1"/>
</dbReference>
<dbReference type="CDD" id="cd00071">
    <property type="entry name" value="GMPK"/>
    <property type="match status" value="1"/>
</dbReference>
<dbReference type="PROSITE" id="PS50052">
    <property type="entry name" value="GUANYLATE_KINASE_2"/>
    <property type="match status" value="1"/>
</dbReference>
<dbReference type="Gene3D" id="1.10.287.650">
    <property type="entry name" value="L27 domain"/>
    <property type="match status" value="1"/>
</dbReference>
<dbReference type="RefSeq" id="XP_027196241.1">
    <property type="nucleotide sequence ID" value="XM_027340440.1"/>
</dbReference>
<dbReference type="Gene3D" id="2.30.30.40">
    <property type="entry name" value="SH3 Domains"/>
    <property type="match status" value="1"/>
</dbReference>
<protein>
    <submittedName>
        <fullName evidence="8">MAGUK p55 subfamily member 7-like</fullName>
    </submittedName>
</protein>
<keyword evidence="2 3" id="KW-0728">SH3 domain</keyword>
<dbReference type="PROSITE" id="PS50106">
    <property type="entry name" value="PDZ"/>
    <property type="match status" value="1"/>
</dbReference>
<evidence type="ECO:0000259" key="5">
    <source>
        <dbReference type="PROSITE" id="PS50052"/>
    </source>
</evidence>
<dbReference type="InterPro" id="IPR036034">
    <property type="entry name" value="PDZ_sf"/>
</dbReference>
<keyword evidence="7" id="KW-1185">Reference proteome</keyword>
<feature type="domain" description="Guanylate kinase-like" evidence="5">
    <location>
        <begin position="399"/>
        <end position="597"/>
    </location>
</feature>
<dbReference type="InterPro" id="IPR008144">
    <property type="entry name" value="Guanylate_kin-like_dom"/>
</dbReference>
<sequence>MDADDNRSLLLPLSSSKQSLKSSVSKTSSSASSLIPINTLIDQILVSLRQEWISECDQLCQLLQRPHLLALMQVVDCVARRIFDVEIFANPEAILDNTNKSSNWKIIENLENYDTAKLETFLDVTTSKSMKLKTPTATTTLVYSTPRKKLQPCQKIIQVIKSDEPLGVTVRFDEQTGDIILARILVGGAAYRSGLVQVGDLILEVNGIPLRGRSHLDVINILQHESMKTIITLKIVAMNRLSFPDPNQALKSHLVKACFDYRPEKDPLIPCPSIGLAFDKGSILNVLNKEDTNWWQASKQIESSSKSRMEIFQIAGLIPSKRLQERRIVAIRDIKSQLDRERYIHILGGLLPLPFRKNKWCAQKIKKMMYDISDCIRYDREEICTYEPVAQYYPRSGYCRPIVLVGPSGVGCSLLISLLCQQNHNRYREPLAHTSRYKRFQENDSIDYYFVSEDWMEHEIQAGNFVCYSKYRGNYYGIHRDTIKQIVDAGAVCVFKMDAQFLRLIHTAEFKPYIIFIQPPYDLDRLIETRIRNHYCHSDSVSSQYNQRKSRQRLAYEMHLMIYESHKLQILYGHKFDTVLINDDLKETFDRLLETVRMVEMKPTWIPITWIQQNKSLCRI</sequence>
<dbReference type="Gene3D" id="3.40.50.300">
    <property type="entry name" value="P-loop containing nucleotide triphosphate hydrolases"/>
    <property type="match status" value="1"/>
</dbReference>
<gene>
    <name evidence="8" type="primary">LOC113790741</name>
</gene>
<comment type="similarity">
    <text evidence="1">Belongs to the MAGUK family.</text>
</comment>
<evidence type="ECO:0000259" key="6">
    <source>
        <dbReference type="PROSITE" id="PS50106"/>
    </source>
</evidence>
<dbReference type="InParanoid" id="A0A6P6XTR9"/>
<dbReference type="AlphaFoldDB" id="A0A6P6XTR9"/>
<dbReference type="CDD" id="cd11862">
    <property type="entry name" value="SH3_MPP"/>
    <property type="match status" value="1"/>
</dbReference>
<dbReference type="GeneID" id="113790741"/>
<evidence type="ECO:0000256" key="1">
    <source>
        <dbReference type="ARBA" id="ARBA00007014"/>
    </source>
</evidence>
<dbReference type="SUPFAM" id="SSF52540">
    <property type="entry name" value="P-loop containing nucleoside triphosphate hydrolases"/>
    <property type="match status" value="1"/>
</dbReference>
<dbReference type="InterPro" id="IPR001478">
    <property type="entry name" value="PDZ"/>
</dbReference>
<dbReference type="Gene3D" id="2.30.42.10">
    <property type="match status" value="1"/>
</dbReference>
<dbReference type="InterPro" id="IPR027417">
    <property type="entry name" value="P-loop_NTPase"/>
</dbReference>
<dbReference type="PROSITE" id="PS50002">
    <property type="entry name" value="SH3"/>
    <property type="match status" value="1"/>
</dbReference>
<proteinExistence type="inferred from homology"/>
<dbReference type="OrthoDB" id="439127at2759"/>
<dbReference type="InterPro" id="IPR008145">
    <property type="entry name" value="GK/Ca_channel_bsu"/>
</dbReference>
<evidence type="ECO:0000259" key="4">
    <source>
        <dbReference type="PROSITE" id="PS50002"/>
    </source>
</evidence>
<dbReference type="SUPFAM" id="SSF50044">
    <property type="entry name" value="SH3-domain"/>
    <property type="match status" value="1"/>
</dbReference>
<feature type="domain" description="PDZ" evidence="6">
    <location>
        <begin position="156"/>
        <end position="223"/>
    </location>
</feature>
<evidence type="ECO:0000313" key="8">
    <source>
        <dbReference type="RefSeq" id="XP_027196241.1"/>
    </source>
</evidence>